<feature type="transmembrane region" description="Helical" evidence="7">
    <location>
        <begin position="279"/>
        <end position="302"/>
    </location>
</feature>
<evidence type="ECO:0000313" key="9">
    <source>
        <dbReference type="EMBL" id="CZR63599.1"/>
    </source>
</evidence>
<evidence type="ECO:0000256" key="5">
    <source>
        <dbReference type="ARBA" id="ARBA00023136"/>
    </source>
</evidence>
<evidence type="ECO:0000256" key="4">
    <source>
        <dbReference type="ARBA" id="ARBA00022989"/>
    </source>
</evidence>
<dbReference type="AlphaFoldDB" id="A0A1L7XEX4"/>
<gene>
    <name evidence="9" type="ORF">PAC_13496</name>
</gene>
<comment type="subcellular location">
    <subcellularLocation>
        <location evidence="1">Membrane</location>
        <topology evidence="1">Multi-pass membrane protein</topology>
    </subcellularLocation>
</comment>
<dbReference type="Pfam" id="PF01490">
    <property type="entry name" value="Aa_trans"/>
    <property type="match status" value="1"/>
</dbReference>
<reference evidence="9 10" key="1">
    <citation type="submission" date="2016-03" db="EMBL/GenBank/DDBJ databases">
        <authorList>
            <person name="Ploux O."/>
        </authorList>
    </citation>
    <scope>NUCLEOTIDE SEQUENCE [LARGE SCALE GENOMIC DNA]</scope>
    <source>
        <strain evidence="9 10">UAMH 11012</strain>
    </source>
</reference>
<feature type="transmembrane region" description="Helical" evidence="7">
    <location>
        <begin position="132"/>
        <end position="151"/>
    </location>
</feature>
<organism evidence="9 10">
    <name type="scientific">Phialocephala subalpina</name>
    <dbReference type="NCBI Taxonomy" id="576137"/>
    <lineage>
        <taxon>Eukaryota</taxon>
        <taxon>Fungi</taxon>
        <taxon>Dikarya</taxon>
        <taxon>Ascomycota</taxon>
        <taxon>Pezizomycotina</taxon>
        <taxon>Leotiomycetes</taxon>
        <taxon>Helotiales</taxon>
        <taxon>Mollisiaceae</taxon>
        <taxon>Phialocephala</taxon>
        <taxon>Phialocephala fortinii species complex</taxon>
    </lineage>
</organism>
<evidence type="ECO:0000256" key="1">
    <source>
        <dbReference type="ARBA" id="ARBA00004141"/>
    </source>
</evidence>
<dbReference type="EMBL" id="FJOG01000024">
    <property type="protein sequence ID" value="CZR63599.1"/>
    <property type="molecule type" value="Genomic_DNA"/>
</dbReference>
<dbReference type="Proteomes" id="UP000184330">
    <property type="component" value="Unassembled WGS sequence"/>
</dbReference>
<feature type="transmembrane region" description="Helical" evidence="7">
    <location>
        <begin position="218"/>
        <end position="240"/>
    </location>
</feature>
<dbReference type="GO" id="GO:0015179">
    <property type="term" value="F:L-amino acid transmembrane transporter activity"/>
    <property type="evidence" value="ECO:0007669"/>
    <property type="project" value="TreeGrafter"/>
</dbReference>
<feature type="transmembrane region" description="Helical" evidence="7">
    <location>
        <begin position="404"/>
        <end position="422"/>
    </location>
</feature>
<dbReference type="PANTHER" id="PTHR22950:SF461">
    <property type="entry name" value="AMINO ACID TRANSPORTER TRANSMEMBRANE DOMAIN-CONTAINING PROTEIN"/>
    <property type="match status" value="1"/>
</dbReference>
<feature type="transmembrane region" description="Helical" evidence="7">
    <location>
        <begin position="434"/>
        <end position="453"/>
    </location>
</feature>
<feature type="region of interest" description="Disordered" evidence="6">
    <location>
        <begin position="1"/>
        <end position="39"/>
    </location>
</feature>
<name>A0A1L7XEX4_9HELO</name>
<dbReference type="InterPro" id="IPR013057">
    <property type="entry name" value="AA_transpt_TM"/>
</dbReference>
<evidence type="ECO:0000256" key="2">
    <source>
        <dbReference type="ARBA" id="ARBA00008066"/>
    </source>
</evidence>
<protein>
    <submittedName>
        <fullName evidence="9">Related to amino acid transporter</fullName>
    </submittedName>
</protein>
<evidence type="ECO:0000256" key="6">
    <source>
        <dbReference type="SAM" id="MobiDB-lite"/>
    </source>
</evidence>
<dbReference type="OrthoDB" id="40134at2759"/>
<dbReference type="GO" id="GO:0016020">
    <property type="term" value="C:membrane"/>
    <property type="evidence" value="ECO:0007669"/>
    <property type="project" value="UniProtKB-SubCell"/>
</dbReference>
<feature type="transmembrane region" description="Helical" evidence="7">
    <location>
        <begin position="252"/>
        <end position="273"/>
    </location>
</feature>
<feature type="compositionally biased region" description="Basic and acidic residues" evidence="6">
    <location>
        <begin position="12"/>
        <end position="24"/>
    </location>
</feature>
<feature type="transmembrane region" description="Helical" evidence="7">
    <location>
        <begin position="500"/>
        <end position="519"/>
    </location>
</feature>
<accession>A0A1L7XEX4</accession>
<keyword evidence="4 7" id="KW-1133">Transmembrane helix</keyword>
<keyword evidence="10" id="KW-1185">Reference proteome</keyword>
<evidence type="ECO:0000256" key="3">
    <source>
        <dbReference type="ARBA" id="ARBA00022692"/>
    </source>
</evidence>
<dbReference type="STRING" id="576137.A0A1L7XEX4"/>
<dbReference type="PANTHER" id="PTHR22950">
    <property type="entry name" value="AMINO ACID TRANSPORTER"/>
    <property type="match status" value="1"/>
</dbReference>
<keyword evidence="5 7" id="KW-0472">Membrane</keyword>
<comment type="similarity">
    <text evidence="2">Belongs to the amino acid/polyamine transporter 2 family.</text>
</comment>
<keyword evidence="3 7" id="KW-0812">Transmembrane</keyword>
<evidence type="ECO:0000259" key="8">
    <source>
        <dbReference type="Pfam" id="PF01490"/>
    </source>
</evidence>
<evidence type="ECO:0000256" key="7">
    <source>
        <dbReference type="SAM" id="Phobius"/>
    </source>
</evidence>
<proteinExistence type="inferred from homology"/>
<feature type="transmembrane region" description="Helical" evidence="7">
    <location>
        <begin position="380"/>
        <end position="398"/>
    </location>
</feature>
<sequence>MSNLANIALEGPDPRLTAEGKKSNENTTLEAPLTNGEAKEPPTVLIRPQVRPLHDISITFEEHSYYANKTRAEEELHLGDIQANPAWEQAMSHRLRSINATTDLSDPEKRANISDQEWTNASRALGTATKRAIFYLITTDILGPFALPFAFATMGWGEHGTTTRDQQLTIPGLHVSLFSVPLQATPVIYYGKCAWGMNSYEYPLKSYGDMGFRLYGLWLGYLFNILQSIQLLLDVGIIVVSNGEALSQSAKFKLCFAICALVWCLAGFFFGQVRTLQNFGWLANVAVWINVVCMIITMGAAAHSPPNFRGSTQSARATLNGGFSVTPVNGVYPPIQHSAGLPPSGNFAGSVNGAMQAVFAYGGAMISPEFMPKMRYPRDFLKGMWAAQTFIYVVYMFYGLFMYGYQGNVFAMVSALIVAALYGKIGIKAGIPDFVGLSGIVSAICILQFTYTFPPMLALAYSMKKNAVLPEEGFDPATGRFERKDSGPKRWVRGFFGGRWYRTVFNFLHMLGALYLAALGSYSAIENLITTFANETTNSFVCKSPL</sequence>
<feature type="domain" description="Amino acid transporter transmembrane" evidence="8">
    <location>
        <begin position="204"/>
        <end position="403"/>
    </location>
</feature>
<evidence type="ECO:0000313" key="10">
    <source>
        <dbReference type="Proteomes" id="UP000184330"/>
    </source>
</evidence>